<keyword evidence="4" id="KW-0479">Metal-binding</keyword>
<proteinExistence type="inferred from homology"/>
<dbReference type="Pfam" id="PF02875">
    <property type="entry name" value="Mur_ligase_C"/>
    <property type="match status" value="1"/>
</dbReference>
<dbReference type="GO" id="GO:0005524">
    <property type="term" value="F:ATP binding"/>
    <property type="evidence" value="ECO:0007669"/>
    <property type="project" value="UniProtKB-KW"/>
</dbReference>
<comment type="catalytic activity">
    <reaction evidence="9">
        <text>(6S)-5,6,7,8-tetrahydrofolyl-(gamma-L-Glu)(n) + L-glutamate + ATP = (6S)-5,6,7,8-tetrahydrofolyl-(gamma-L-Glu)(n+1) + ADP + phosphate + H(+)</text>
        <dbReference type="Rhea" id="RHEA:10580"/>
        <dbReference type="Rhea" id="RHEA-COMP:14738"/>
        <dbReference type="Rhea" id="RHEA-COMP:14740"/>
        <dbReference type="ChEBI" id="CHEBI:15378"/>
        <dbReference type="ChEBI" id="CHEBI:29985"/>
        <dbReference type="ChEBI" id="CHEBI:30616"/>
        <dbReference type="ChEBI" id="CHEBI:43474"/>
        <dbReference type="ChEBI" id="CHEBI:141005"/>
        <dbReference type="ChEBI" id="CHEBI:456216"/>
        <dbReference type="EC" id="6.3.2.17"/>
    </reaction>
</comment>
<evidence type="ECO:0000256" key="8">
    <source>
        <dbReference type="ARBA" id="ARBA00030592"/>
    </source>
</evidence>
<dbReference type="GO" id="GO:0004326">
    <property type="term" value="F:tetrahydrofolylpolyglutamate synthase activity"/>
    <property type="evidence" value="ECO:0007669"/>
    <property type="project" value="UniProtKB-EC"/>
</dbReference>
<evidence type="ECO:0000256" key="4">
    <source>
        <dbReference type="ARBA" id="ARBA00022723"/>
    </source>
</evidence>
<dbReference type="GO" id="GO:0046872">
    <property type="term" value="F:metal ion binding"/>
    <property type="evidence" value="ECO:0007669"/>
    <property type="project" value="UniProtKB-KW"/>
</dbReference>
<gene>
    <name evidence="12" type="ORF">DLM65_15260</name>
</gene>
<dbReference type="PIRSF" id="PIRSF001563">
    <property type="entry name" value="Folylpolyglu_synth"/>
    <property type="match status" value="1"/>
</dbReference>
<dbReference type="PANTHER" id="PTHR11136">
    <property type="entry name" value="FOLYLPOLYGLUTAMATE SYNTHASE-RELATED"/>
    <property type="match status" value="1"/>
</dbReference>
<dbReference type="EMBL" id="QHBU01000292">
    <property type="protein sequence ID" value="PZR77597.1"/>
    <property type="molecule type" value="Genomic_DNA"/>
</dbReference>
<dbReference type="Proteomes" id="UP000248724">
    <property type="component" value="Unassembled WGS sequence"/>
</dbReference>
<reference evidence="12 13" key="1">
    <citation type="journal article" date="2017" name="Nature">
        <title>Atmospheric trace gases support primary production in Antarctic desert surface soil.</title>
        <authorList>
            <person name="Ji M."/>
            <person name="Greening C."/>
            <person name="Vanwonterghem I."/>
            <person name="Carere C.R."/>
            <person name="Bay S.K."/>
            <person name="Steen J.A."/>
            <person name="Montgomery K."/>
            <person name="Lines T."/>
            <person name="Beardall J."/>
            <person name="van Dorst J."/>
            <person name="Snape I."/>
            <person name="Stott M.B."/>
            <person name="Hugenholtz P."/>
            <person name="Ferrari B.C."/>
        </authorList>
    </citation>
    <scope>NUCLEOTIDE SEQUENCE [LARGE SCALE GENOMIC DNA]</scope>
    <source>
        <strain evidence="12">RRmetagenome_bin12</strain>
    </source>
</reference>
<dbReference type="SUPFAM" id="SSF53244">
    <property type="entry name" value="MurD-like peptide ligases, peptide-binding domain"/>
    <property type="match status" value="1"/>
</dbReference>
<comment type="caution">
    <text evidence="12">The sequence shown here is derived from an EMBL/GenBank/DDBJ whole genome shotgun (WGS) entry which is preliminary data.</text>
</comment>
<dbReference type="InterPro" id="IPR004101">
    <property type="entry name" value="Mur_ligase_C"/>
</dbReference>
<feature type="domain" description="Mur ligase C-terminal" evidence="11">
    <location>
        <begin position="297"/>
        <end position="413"/>
    </location>
</feature>
<dbReference type="InterPro" id="IPR036615">
    <property type="entry name" value="Mur_ligase_C_dom_sf"/>
</dbReference>
<dbReference type="EC" id="6.3.2.17" evidence="2"/>
<keyword evidence="5 10" id="KW-0547">Nucleotide-binding</keyword>
<keyword evidence="6 10" id="KW-0067">ATP-binding</keyword>
<dbReference type="PANTHER" id="PTHR11136:SF0">
    <property type="entry name" value="DIHYDROFOLATE SYNTHETASE-RELATED"/>
    <property type="match status" value="1"/>
</dbReference>
<dbReference type="SUPFAM" id="SSF53623">
    <property type="entry name" value="MurD-like peptide ligases, catalytic domain"/>
    <property type="match status" value="1"/>
</dbReference>
<sequence>MALTLDYPGALEALEALEGRGMKLGLERIEALLAVLGNPHKGLRGVLAAGTNGKGSVCALLDSMARCAGLRTVMLTKPHLLSWTERIAVDGQPIAEQGFADLIATVLDAATGMVGAHGSPTVFEVVTAAGILAAHTVQPDLLICEVGLGGRLDSTNVLDLGVAVITGIAVDHAAELGHDIAGIAAEKAAIIKRGNDVVTGADALALDVIRTTAERSGAHSLAAVGTDLPWDGEERGRAGITVNIGEPVLHLFSPLIGGFQRRNLAVAAHTARVLRRRGTSIPEEAILAGAVAVRWPGRMQWIDGSPPLLIDGCHNTEAVAAMVAAAIPLCAGHHTVAVFGAMADKELDDMLAALRPLTKDVIFTAPATARAAPGGDLARRWGTGARVAENVASALDIARSAAGPEGVVVAGGSLYVAGEALQAVGSLGRGRGGCAGINRHGEGDANALHRGASDPRWPRVMRCRP</sequence>
<name>A0A2W5Z015_9BACT</name>
<evidence type="ECO:0000256" key="3">
    <source>
        <dbReference type="ARBA" id="ARBA00022598"/>
    </source>
</evidence>
<dbReference type="Gene3D" id="3.90.190.20">
    <property type="entry name" value="Mur ligase, C-terminal domain"/>
    <property type="match status" value="1"/>
</dbReference>
<dbReference type="AlphaFoldDB" id="A0A2W5Z015"/>
<protein>
    <recommendedName>
        <fullName evidence="2">tetrahydrofolate synthase</fullName>
        <ecNumber evidence="2">6.3.2.17</ecNumber>
    </recommendedName>
    <alternativeName>
        <fullName evidence="8">Tetrahydrofolylpolyglutamate synthase</fullName>
    </alternativeName>
</protein>
<dbReference type="GO" id="GO:0005737">
    <property type="term" value="C:cytoplasm"/>
    <property type="evidence" value="ECO:0007669"/>
    <property type="project" value="TreeGrafter"/>
</dbReference>
<dbReference type="InterPro" id="IPR036565">
    <property type="entry name" value="Mur-like_cat_sf"/>
</dbReference>
<organism evidence="12 13">
    <name type="scientific">Candidatus Aeolococcus gillhamiae</name>
    <dbReference type="NCBI Taxonomy" id="3127015"/>
    <lineage>
        <taxon>Bacteria</taxon>
        <taxon>Bacillati</taxon>
        <taxon>Candidatus Dormiibacterota</taxon>
        <taxon>Candidatus Dormibacteria</taxon>
        <taxon>Candidatus Aeolococcales</taxon>
        <taxon>Candidatus Aeolococcaceae</taxon>
        <taxon>Candidatus Aeolococcus</taxon>
    </lineage>
</organism>
<evidence type="ECO:0000313" key="13">
    <source>
        <dbReference type="Proteomes" id="UP000248724"/>
    </source>
</evidence>
<dbReference type="GO" id="GO:0008841">
    <property type="term" value="F:dihydrofolate synthase activity"/>
    <property type="evidence" value="ECO:0007669"/>
    <property type="project" value="TreeGrafter"/>
</dbReference>
<dbReference type="InterPro" id="IPR001645">
    <property type="entry name" value="Folylpolyglutamate_synth"/>
</dbReference>
<evidence type="ECO:0000256" key="2">
    <source>
        <dbReference type="ARBA" id="ARBA00013025"/>
    </source>
</evidence>
<evidence type="ECO:0000256" key="7">
    <source>
        <dbReference type="ARBA" id="ARBA00022842"/>
    </source>
</evidence>
<evidence type="ECO:0000313" key="12">
    <source>
        <dbReference type="EMBL" id="PZR77597.1"/>
    </source>
</evidence>
<keyword evidence="7" id="KW-0460">Magnesium</keyword>
<dbReference type="NCBIfam" id="TIGR01499">
    <property type="entry name" value="folC"/>
    <property type="match status" value="1"/>
</dbReference>
<evidence type="ECO:0000256" key="6">
    <source>
        <dbReference type="ARBA" id="ARBA00022840"/>
    </source>
</evidence>
<accession>A0A2W5Z015</accession>
<evidence type="ECO:0000259" key="11">
    <source>
        <dbReference type="Pfam" id="PF02875"/>
    </source>
</evidence>
<comment type="similarity">
    <text evidence="1 10">Belongs to the folylpolyglutamate synthase family.</text>
</comment>
<dbReference type="Gene3D" id="3.40.1190.10">
    <property type="entry name" value="Mur-like, catalytic domain"/>
    <property type="match status" value="1"/>
</dbReference>
<evidence type="ECO:0000256" key="10">
    <source>
        <dbReference type="PIRNR" id="PIRNR001563"/>
    </source>
</evidence>
<evidence type="ECO:0000256" key="5">
    <source>
        <dbReference type="ARBA" id="ARBA00022741"/>
    </source>
</evidence>
<evidence type="ECO:0000256" key="1">
    <source>
        <dbReference type="ARBA" id="ARBA00008276"/>
    </source>
</evidence>
<keyword evidence="3 10" id="KW-0436">Ligase</keyword>
<evidence type="ECO:0000256" key="9">
    <source>
        <dbReference type="ARBA" id="ARBA00047493"/>
    </source>
</evidence>